<keyword evidence="3 6" id="KW-0812">Transmembrane</keyword>
<dbReference type="InterPro" id="IPR000731">
    <property type="entry name" value="SSD"/>
</dbReference>
<feature type="transmembrane region" description="Helical" evidence="6">
    <location>
        <begin position="15"/>
        <end position="32"/>
    </location>
</feature>
<feature type="transmembrane region" description="Helical" evidence="6">
    <location>
        <begin position="666"/>
        <end position="688"/>
    </location>
</feature>
<evidence type="ECO:0000256" key="1">
    <source>
        <dbReference type="ARBA" id="ARBA00004651"/>
    </source>
</evidence>
<comment type="subcellular location">
    <subcellularLocation>
        <location evidence="1">Cell membrane</location>
        <topology evidence="1">Multi-pass membrane protein</topology>
    </subcellularLocation>
</comment>
<evidence type="ECO:0000313" key="8">
    <source>
        <dbReference type="EMBL" id="MBB6672750.1"/>
    </source>
</evidence>
<dbReference type="RefSeq" id="WP_185670601.1">
    <property type="nucleotide sequence ID" value="NZ_JACJVP010000030.1"/>
</dbReference>
<dbReference type="PANTHER" id="PTHR33406:SF13">
    <property type="entry name" value="MEMBRANE PROTEIN YDFJ"/>
    <property type="match status" value="1"/>
</dbReference>
<keyword evidence="4 6" id="KW-1133">Transmembrane helix</keyword>
<feature type="transmembrane region" description="Helical" evidence="6">
    <location>
        <begin position="352"/>
        <end position="376"/>
    </location>
</feature>
<dbReference type="InterPro" id="IPR001036">
    <property type="entry name" value="Acrflvin-R"/>
</dbReference>
<proteinExistence type="predicted"/>
<keyword evidence="9" id="KW-1185">Reference proteome</keyword>
<dbReference type="GO" id="GO:0022857">
    <property type="term" value="F:transmembrane transporter activity"/>
    <property type="evidence" value="ECO:0007669"/>
    <property type="project" value="InterPro"/>
</dbReference>
<dbReference type="AlphaFoldDB" id="A0A7X0RUP2"/>
<dbReference type="InterPro" id="IPR004869">
    <property type="entry name" value="MMPL_dom"/>
</dbReference>
<evidence type="ECO:0000259" key="7">
    <source>
        <dbReference type="PROSITE" id="PS50156"/>
    </source>
</evidence>
<feature type="transmembrane region" description="Helical" evidence="6">
    <location>
        <begin position="533"/>
        <end position="550"/>
    </location>
</feature>
<organism evidence="8 9">
    <name type="scientific">Cohnella nanjingensis</name>
    <dbReference type="NCBI Taxonomy" id="1387779"/>
    <lineage>
        <taxon>Bacteria</taxon>
        <taxon>Bacillati</taxon>
        <taxon>Bacillota</taxon>
        <taxon>Bacilli</taxon>
        <taxon>Bacillales</taxon>
        <taxon>Paenibacillaceae</taxon>
        <taxon>Cohnella</taxon>
    </lineage>
</organism>
<feature type="transmembrane region" description="Helical" evidence="6">
    <location>
        <begin position="219"/>
        <end position="244"/>
    </location>
</feature>
<keyword evidence="2" id="KW-1003">Cell membrane</keyword>
<feature type="domain" description="SSD" evidence="7">
    <location>
        <begin position="194"/>
        <end position="322"/>
    </location>
</feature>
<reference evidence="8 9" key="1">
    <citation type="submission" date="2020-08" db="EMBL/GenBank/DDBJ databases">
        <title>Cohnella phylogeny.</title>
        <authorList>
            <person name="Dunlap C."/>
        </authorList>
    </citation>
    <scope>NUCLEOTIDE SEQUENCE [LARGE SCALE GENOMIC DNA]</scope>
    <source>
        <strain evidence="8 9">DSM 28246</strain>
    </source>
</reference>
<dbReference type="EMBL" id="JACJVP010000030">
    <property type="protein sequence ID" value="MBB6672750.1"/>
    <property type="molecule type" value="Genomic_DNA"/>
</dbReference>
<dbReference type="Gene3D" id="1.20.1640.10">
    <property type="entry name" value="Multidrug efflux transporter AcrB transmembrane domain"/>
    <property type="match status" value="2"/>
</dbReference>
<feature type="transmembrane region" description="Helical" evidence="6">
    <location>
        <begin position="592"/>
        <end position="616"/>
    </location>
</feature>
<dbReference type="PANTHER" id="PTHR33406">
    <property type="entry name" value="MEMBRANE PROTEIN MJ1562-RELATED"/>
    <property type="match status" value="1"/>
</dbReference>
<comment type="caution">
    <text evidence="8">The sequence shown here is derived from an EMBL/GenBank/DDBJ whole genome shotgun (WGS) entry which is preliminary data.</text>
</comment>
<dbReference type="Proteomes" id="UP000547209">
    <property type="component" value="Unassembled WGS sequence"/>
</dbReference>
<evidence type="ECO:0000256" key="5">
    <source>
        <dbReference type="ARBA" id="ARBA00023136"/>
    </source>
</evidence>
<feature type="transmembrane region" description="Helical" evidence="6">
    <location>
        <begin position="637"/>
        <end position="660"/>
    </location>
</feature>
<feature type="transmembrane region" description="Helical" evidence="6">
    <location>
        <begin position="180"/>
        <end position="213"/>
    </location>
</feature>
<sequence>MSGALARLAVRRGRGIIFGWLLLLAVSGWFAVKLPEAAKEPGLSAPGTHAQVQRALAERFGIPARPVLLLFERETGVARSRFDAFIRSALARVEAAGGFGRIDAPNEGAGRTSGRYAYATLSFDAPGADRAANIRRLRALLPVGEGISVRVTGEDAVQADVNATSQADLRQAERIGLPIALLILWLALGGLVPALIPIASGMVAVVGAMGVLYAVGRHLALSVFVIDVLPMVGLSLSIDFALLMASRFRSELRRRPIEEALARTIASSGGAVAASGLCMLFGLIGILWIRMPIFRSVALGAMIAVALSVLAALTLVPALLASMGDRFRTPEAGTGPKGHWLALSGFVMRRPAAVACAAAALLAVCILPAAGMRLAIPTAASLPSETPSRQAAALWEQRFGWPGATQAWLLAESRGTAFGPEDWRDAREAVRRLAANPHVLRVDTALQGDTVTAGAVRDLPRPMLARLAGMETSHSFNQGNLLLISVMVGGEAGSREAQEGIRSLDAQVGGLRLYASGEAKYHQEVLSEIRVRLLDALSFIFAANGAALVWMFRSLVVPLKAILLNFASIAASFGLTTWLFASGRLGGGDSDIAVMIPVFVFGLTFGISMDYGVFLFARIREIYTRTGDNERAVREGLAQTGPVITAAAAIMLAVTLPFAFGGVAGVRQLGIGIAAAVFIDATIVRLLLVPALMKLLGRWNWWLP</sequence>
<feature type="transmembrane region" description="Helical" evidence="6">
    <location>
        <begin position="562"/>
        <end position="580"/>
    </location>
</feature>
<feature type="transmembrane region" description="Helical" evidence="6">
    <location>
        <begin position="297"/>
        <end position="320"/>
    </location>
</feature>
<name>A0A7X0RUP2_9BACL</name>
<protein>
    <submittedName>
        <fullName evidence="8">MMPL family transporter</fullName>
    </submittedName>
</protein>
<dbReference type="InterPro" id="IPR050545">
    <property type="entry name" value="Mycobact_MmpL"/>
</dbReference>
<feature type="transmembrane region" description="Helical" evidence="6">
    <location>
        <begin position="265"/>
        <end position="291"/>
    </location>
</feature>
<dbReference type="PRINTS" id="PR00702">
    <property type="entry name" value="ACRIFLAVINRP"/>
</dbReference>
<evidence type="ECO:0000256" key="4">
    <source>
        <dbReference type="ARBA" id="ARBA00022989"/>
    </source>
</evidence>
<dbReference type="GO" id="GO:0005886">
    <property type="term" value="C:plasma membrane"/>
    <property type="evidence" value="ECO:0007669"/>
    <property type="project" value="UniProtKB-SubCell"/>
</dbReference>
<dbReference type="Pfam" id="PF03176">
    <property type="entry name" value="MMPL"/>
    <property type="match status" value="2"/>
</dbReference>
<gene>
    <name evidence="8" type="ORF">H7C19_18870</name>
</gene>
<evidence type="ECO:0000256" key="6">
    <source>
        <dbReference type="SAM" id="Phobius"/>
    </source>
</evidence>
<keyword evidence="5 6" id="KW-0472">Membrane</keyword>
<accession>A0A7X0RUP2</accession>
<evidence type="ECO:0000256" key="2">
    <source>
        <dbReference type="ARBA" id="ARBA00022475"/>
    </source>
</evidence>
<evidence type="ECO:0000256" key="3">
    <source>
        <dbReference type="ARBA" id="ARBA00022692"/>
    </source>
</evidence>
<evidence type="ECO:0000313" key="9">
    <source>
        <dbReference type="Proteomes" id="UP000547209"/>
    </source>
</evidence>
<dbReference type="PROSITE" id="PS50156">
    <property type="entry name" value="SSD"/>
    <property type="match status" value="1"/>
</dbReference>
<dbReference type="SUPFAM" id="SSF82866">
    <property type="entry name" value="Multidrug efflux transporter AcrB transmembrane domain"/>
    <property type="match status" value="2"/>
</dbReference>